<evidence type="ECO:0000256" key="1">
    <source>
        <dbReference type="SAM" id="Phobius"/>
    </source>
</evidence>
<reference evidence="2 3" key="1">
    <citation type="submission" date="2021-02" db="EMBL/GenBank/DDBJ databases">
        <title>Complete genome of Desulfoluna sp. strain ASN36.</title>
        <authorList>
            <person name="Takahashi A."/>
            <person name="Kojima H."/>
            <person name="Fukui M."/>
        </authorList>
    </citation>
    <scope>NUCLEOTIDE SEQUENCE [LARGE SCALE GENOMIC DNA]</scope>
    <source>
        <strain evidence="2 3">ASN36</strain>
    </source>
</reference>
<keyword evidence="1" id="KW-0472">Membrane</keyword>
<keyword evidence="1" id="KW-1133">Transmembrane helix</keyword>
<evidence type="ECO:0000313" key="3">
    <source>
        <dbReference type="Proteomes" id="UP001320148"/>
    </source>
</evidence>
<dbReference type="EMBL" id="AP024488">
    <property type="protein sequence ID" value="BCS95401.1"/>
    <property type="molecule type" value="Genomic_DNA"/>
</dbReference>
<gene>
    <name evidence="2" type="ORF">DSLASN_10330</name>
</gene>
<protein>
    <submittedName>
        <fullName evidence="2">Uncharacterized protein</fullName>
    </submittedName>
</protein>
<dbReference type="RefSeq" id="WP_236891650.1">
    <property type="nucleotide sequence ID" value="NZ_AP024488.1"/>
</dbReference>
<dbReference type="Proteomes" id="UP001320148">
    <property type="component" value="Chromosome"/>
</dbReference>
<feature type="transmembrane region" description="Helical" evidence="1">
    <location>
        <begin position="6"/>
        <end position="28"/>
    </location>
</feature>
<organism evidence="2 3">
    <name type="scientific">Desulfoluna limicola</name>
    <dbReference type="NCBI Taxonomy" id="2810562"/>
    <lineage>
        <taxon>Bacteria</taxon>
        <taxon>Pseudomonadati</taxon>
        <taxon>Thermodesulfobacteriota</taxon>
        <taxon>Desulfobacteria</taxon>
        <taxon>Desulfobacterales</taxon>
        <taxon>Desulfolunaceae</taxon>
        <taxon>Desulfoluna</taxon>
    </lineage>
</organism>
<sequence length="171" mass="18916">MSGHTLMPYLVAGLMVSVVAGIIILFVLRKLKGSLRIVMARTAFDSGGDIEGQVGVQIRKETLGNVLTVALVASEVTTRFEEKKRTTHTREVYRDQYELEGRRTYAPGHESTHDFKLTIPATNNPDPKFGGAMAAFTRSIGDRQTRIEWAVESRLDAQGVDLVAKKIISVR</sequence>
<name>A0ABM7PEA9_9BACT</name>
<accession>A0ABM7PEA9</accession>
<keyword evidence="3" id="KW-1185">Reference proteome</keyword>
<proteinExistence type="predicted"/>
<keyword evidence="1" id="KW-0812">Transmembrane</keyword>
<evidence type="ECO:0000313" key="2">
    <source>
        <dbReference type="EMBL" id="BCS95401.1"/>
    </source>
</evidence>